<gene>
    <name evidence="1" type="ORF">C9374_005380</name>
</gene>
<comment type="caution">
    <text evidence="1">The sequence shown here is derived from an EMBL/GenBank/DDBJ whole genome shotgun (WGS) entry which is preliminary data.</text>
</comment>
<evidence type="ECO:0000313" key="1">
    <source>
        <dbReference type="EMBL" id="KAG2382178.1"/>
    </source>
</evidence>
<proteinExistence type="predicted"/>
<dbReference type="Proteomes" id="UP000816034">
    <property type="component" value="Unassembled WGS sequence"/>
</dbReference>
<protein>
    <submittedName>
        <fullName evidence="1">Uncharacterized protein</fullName>
    </submittedName>
</protein>
<sequence length="188" mass="21047">MHSTVPPSPSSSLYPTMTMLNTSSFYSQTTTTTLSTATINMTTQFSISTKLKRIEPTLSELSQHHTNHSLSAMTCVDPLETNSAQNQFFHDSLQQQQQQPLNSPWSSSRTSLLFTNASLNSRFQHAAAALLTSNVNHHPSRESLPSSTSWDVFESIRMDDHCVHMLERLAAMTEEEFENEMNMCTSSP</sequence>
<evidence type="ECO:0000313" key="2">
    <source>
        <dbReference type="Proteomes" id="UP000816034"/>
    </source>
</evidence>
<dbReference type="AlphaFoldDB" id="A0AA88GPH0"/>
<dbReference type="EMBL" id="PYSW02000024">
    <property type="protein sequence ID" value="KAG2382178.1"/>
    <property type="molecule type" value="Genomic_DNA"/>
</dbReference>
<accession>A0AA88GPH0</accession>
<keyword evidence="2" id="KW-1185">Reference proteome</keyword>
<reference evidence="1 2" key="1">
    <citation type="journal article" date="2018" name="BMC Genomics">
        <title>The genome of Naegleria lovaniensis, the basis for a comparative approach to unravel pathogenicity factors of the human pathogenic amoeba N. fowleri.</title>
        <authorList>
            <person name="Liechti N."/>
            <person name="Schurch N."/>
            <person name="Bruggmann R."/>
            <person name="Wittwer M."/>
        </authorList>
    </citation>
    <scope>NUCLEOTIDE SEQUENCE [LARGE SCALE GENOMIC DNA]</scope>
    <source>
        <strain evidence="1 2">ATCC 30569</strain>
    </source>
</reference>
<dbReference type="RefSeq" id="XP_044547857.1">
    <property type="nucleotide sequence ID" value="XM_044695124.1"/>
</dbReference>
<organism evidence="1 2">
    <name type="scientific">Naegleria lovaniensis</name>
    <name type="common">Amoeba</name>
    <dbReference type="NCBI Taxonomy" id="51637"/>
    <lineage>
        <taxon>Eukaryota</taxon>
        <taxon>Discoba</taxon>
        <taxon>Heterolobosea</taxon>
        <taxon>Tetramitia</taxon>
        <taxon>Eutetramitia</taxon>
        <taxon>Vahlkampfiidae</taxon>
        <taxon>Naegleria</taxon>
    </lineage>
</organism>
<name>A0AA88GPH0_NAELO</name>
<dbReference type="GeneID" id="68097835"/>